<feature type="domain" description="GAF" evidence="2">
    <location>
        <begin position="33"/>
        <end position="170"/>
    </location>
</feature>
<dbReference type="InterPro" id="IPR051330">
    <property type="entry name" value="Phosphatase_reg/MetRdx"/>
</dbReference>
<dbReference type="EMBL" id="JAAGRN010000002">
    <property type="protein sequence ID" value="NDY82535.1"/>
    <property type="molecule type" value="Genomic_DNA"/>
</dbReference>
<comment type="caution">
    <text evidence="3">The sequence shown here is derived from an EMBL/GenBank/DDBJ whole genome shotgun (WGS) entry which is preliminary data.</text>
</comment>
<dbReference type="SUPFAM" id="SSF55781">
    <property type="entry name" value="GAF domain-like"/>
    <property type="match status" value="1"/>
</dbReference>
<comment type="similarity">
    <text evidence="1">Belongs to the free Met sulfoxide reductase family.</text>
</comment>
<evidence type="ECO:0000313" key="3">
    <source>
        <dbReference type="EMBL" id="NDY82535.1"/>
    </source>
</evidence>
<evidence type="ECO:0000256" key="1">
    <source>
        <dbReference type="ARBA" id="ARBA00038454"/>
    </source>
</evidence>
<dbReference type="SMART" id="SM00065">
    <property type="entry name" value="GAF"/>
    <property type="match status" value="1"/>
</dbReference>
<reference evidence="3" key="1">
    <citation type="submission" date="2020-02" db="EMBL/GenBank/DDBJ databases">
        <authorList>
            <person name="Chen W.-M."/>
        </authorList>
    </citation>
    <scope>NUCLEOTIDE SEQUENCE</scope>
    <source>
        <strain evidence="3">NBD-18</strain>
    </source>
</reference>
<gene>
    <name evidence="3" type="ORF">G3I67_04745</name>
</gene>
<dbReference type="FunFam" id="3.30.450.40:FF:000008">
    <property type="entry name" value="GAF domain-containing proteins"/>
    <property type="match status" value="1"/>
</dbReference>
<dbReference type="RefSeq" id="WP_163652022.1">
    <property type="nucleotide sequence ID" value="NZ_JAAGRN010000002.1"/>
</dbReference>
<dbReference type="GO" id="GO:0033745">
    <property type="term" value="F:L-methionine-(R)-S-oxide reductase activity"/>
    <property type="evidence" value="ECO:0007669"/>
    <property type="project" value="TreeGrafter"/>
</dbReference>
<proteinExistence type="inferred from homology"/>
<dbReference type="PROSITE" id="PS01320">
    <property type="entry name" value="UPF0067"/>
    <property type="match status" value="1"/>
</dbReference>
<dbReference type="Pfam" id="PF01590">
    <property type="entry name" value="GAF"/>
    <property type="match status" value="1"/>
</dbReference>
<organism evidence="3">
    <name type="scientific">Sheuella amnicola</name>
    <dbReference type="NCBI Taxonomy" id="2707330"/>
    <lineage>
        <taxon>Bacteria</taxon>
        <taxon>Pseudomonadati</taxon>
        <taxon>Pseudomonadota</taxon>
        <taxon>Betaproteobacteria</taxon>
        <taxon>Burkholderiales</taxon>
        <taxon>Alcaligenaceae</taxon>
        <taxon>Sheuella</taxon>
    </lineage>
</organism>
<name>A0A6B2R5B5_9BURK</name>
<dbReference type="PANTHER" id="PTHR21021">
    <property type="entry name" value="GAF/PUTATIVE CYTOSKELETAL PROTEIN"/>
    <property type="match status" value="1"/>
</dbReference>
<dbReference type="InterPro" id="IPR029016">
    <property type="entry name" value="GAF-like_dom_sf"/>
</dbReference>
<dbReference type="InterPro" id="IPR003018">
    <property type="entry name" value="GAF"/>
</dbReference>
<sequence>MFITGSLASLPKPEQYRDLLSQARGLFEGESNPIANAANLSALVMQSLPDLNWSGFYFFDGEELVLGPFQGKPACLRIPLDKGVCGAAARTQTIQLVPDVHAFPGHIACDAASRSEIVVPLLHQGRLLGVWDVDSPVADRFDEDDRAGMQALCALFLETIHVPVPLAQYKKS</sequence>
<dbReference type="GO" id="GO:0005829">
    <property type="term" value="C:cytosol"/>
    <property type="evidence" value="ECO:0007669"/>
    <property type="project" value="TreeGrafter"/>
</dbReference>
<dbReference type="PANTHER" id="PTHR21021:SF15">
    <property type="entry name" value="FREE METHIONINE-R-SULFOXIDE REDUCTASE"/>
    <property type="match status" value="1"/>
</dbReference>
<protein>
    <submittedName>
        <fullName evidence="3">GAF domain-containing protein</fullName>
    </submittedName>
</protein>
<accession>A0A6B2R5B5</accession>
<dbReference type="AlphaFoldDB" id="A0A6B2R5B5"/>
<dbReference type="Gene3D" id="3.30.450.40">
    <property type="match status" value="1"/>
</dbReference>
<dbReference type="InterPro" id="IPR000614">
    <property type="entry name" value="FRMsr_CS"/>
</dbReference>
<evidence type="ECO:0000259" key="2">
    <source>
        <dbReference type="SMART" id="SM00065"/>
    </source>
</evidence>